<keyword evidence="1" id="KW-0732">Signal</keyword>
<name>A0A2U3L4G3_9BACT</name>
<evidence type="ECO:0000256" key="1">
    <source>
        <dbReference type="SAM" id="SignalP"/>
    </source>
</evidence>
<organism evidence="2 3">
    <name type="scientific">Candidatus Sulfotelmatobacter kueseliae</name>
    <dbReference type="NCBI Taxonomy" id="2042962"/>
    <lineage>
        <taxon>Bacteria</taxon>
        <taxon>Pseudomonadati</taxon>
        <taxon>Acidobacteriota</taxon>
        <taxon>Terriglobia</taxon>
        <taxon>Terriglobales</taxon>
        <taxon>Candidatus Korobacteraceae</taxon>
        <taxon>Candidatus Sulfotelmatobacter</taxon>
    </lineage>
</organism>
<evidence type="ECO:0000313" key="2">
    <source>
        <dbReference type="EMBL" id="SPF46792.1"/>
    </source>
</evidence>
<sequence length="127" mass="13635">MKKLALILAAVALAASMAAAKDNVMQGMIVSENSVPCGSEAKGHKQTVELMCQEYVIRTDTTEYHVRQQKEEHKAMLPVNAPVELTISKDKMKFKVNGKGYEMLIVSEGAVTAPAAAPAPAPRPQQG</sequence>
<feature type="chain" id="PRO_5015706754" evidence="1">
    <location>
        <begin position="21"/>
        <end position="127"/>
    </location>
</feature>
<evidence type="ECO:0000313" key="3">
    <source>
        <dbReference type="Proteomes" id="UP000238701"/>
    </source>
</evidence>
<dbReference type="EMBL" id="OMOD01000164">
    <property type="protein sequence ID" value="SPF46792.1"/>
    <property type="molecule type" value="Genomic_DNA"/>
</dbReference>
<dbReference type="Proteomes" id="UP000238701">
    <property type="component" value="Unassembled WGS sequence"/>
</dbReference>
<gene>
    <name evidence="2" type="ORF">SBA1_680046</name>
</gene>
<dbReference type="OrthoDB" id="9958188at2"/>
<protein>
    <submittedName>
        <fullName evidence="2">Uncharacterized protein</fullName>
    </submittedName>
</protein>
<proteinExistence type="predicted"/>
<dbReference type="AlphaFoldDB" id="A0A2U3L4G3"/>
<feature type="signal peptide" evidence="1">
    <location>
        <begin position="1"/>
        <end position="20"/>
    </location>
</feature>
<reference evidence="3" key="1">
    <citation type="submission" date="2018-02" db="EMBL/GenBank/DDBJ databases">
        <authorList>
            <person name="Hausmann B."/>
        </authorList>
    </citation>
    <scope>NUCLEOTIDE SEQUENCE [LARGE SCALE GENOMIC DNA]</scope>
    <source>
        <strain evidence="3">Peat soil MAG SbA1</strain>
    </source>
</reference>
<accession>A0A2U3L4G3</accession>